<evidence type="ECO:0000313" key="3">
    <source>
        <dbReference type="Proteomes" id="UP000245946"/>
    </source>
</evidence>
<accession>A0A316ZHC4</accession>
<evidence type="ECO:0000256" key="1">
    <source>
        <dbReference type="SAM" id="MobiDB-lite"/>
    </source>
</evidence>
<dbReference type="AlphaFoldDB" id="A0A316ZHC4"/>
<organism evidence="2 3">
    <name type="scientific">Tilletiopsis washingtonensis</name>
    <dbReference type="NCBI Taxonomy" id="58919"/>
    <lineage>
        <taxon>Eukaryota</taxon>
        <taxon>Fungi</taxon>
        <taxon>Dikarya</taxon>
        <taxon>Basidiomycota</taxon>
        <taxon>Ustilaginomycotina</taxon>
        <taxon>Exobasidiomycetes</taxon>
        <taxon>Entylomatales</taxon>
        <taxon>Entylomatales incertae sedis</taxon>
        <taxon>Tilletiopsis</taxon>
    </lineage>
</organism>
<dbReference type="RefSeq" id="XP_025599954.1">
    <property type="nucleotide sequence ID" value="XM_025739516.1"/>
</dbReference>
<name>A0A316ZHC4_9BASI</name>
<proteinExistence type="predicted"/>
<evidence type="ECO:0000313" key="2">
    <source>
        <dbReference type="EMBL" id="PWN99675.1"/>
    </source>
</evidence>
<dbReference type="Proteomes" id="UP000245946">
    <property type="component" value="Unassembled WGS sequence"/>
</dbReference>
<protein>
    <submittedName>
        <fullName evidence="2">Uncharacterized protein</fullName>
    </submittedName>
</protein>
<reference evidence="2 3" key="1">
    <citation type="journal article" date="2018" name="Mol. Biol. Evol.">
        <title>Broad Genomic Sampling Reveals a Smut Pathogenic Ancestry of the Fungal Clade Ustilaginomycotina.</title>
        <authorList>
            <person name="Kijpornyongpan T."/>
            <person name="Mondo S.J."/>
            <person name="Barry K."/>
            <person name="Sandor L."/>
            <person name="Lee J."/>
            <person name="Lipzen A."/>
            <person name="Pangilinan J."/>
            <person name="LaButti K."/>
            <person name="Hainaut M."/>
            <person name="Henrissat B."/>
            <person name="Grigoriev I.V."/>
            <person name="Spatafora J.W."/>
            <person name="Aime M.C."/>
        </authorList>
    </citation>
    <scope>NUCLEOTIDE SEQUENCE [LARGE SCALE GENOMIC DNA]</scope>
    <source>
        <strain evidence="2 3">MCA 4186</strain>
    </source>
</reference>
<sequence>MPLPSLFGQRSCAATPRLFAPPLRSSSSALQLRARSLKVLPLCSPLHLDSTLQHASVIVPSQLASPIAFSITRPHPHLSLGHVIITTPLSCPFRSHVLPLAATPLASHASSTSACLIHPHSIDSTHPYERHAPASSPSPLRRNVHRPSSVSRASEGDR</sequence>
<dbReference type="GeneID" id="37267062"/>
<gene>
    <name evidence="2" type="ORF">FA09DRAFT_215076</name>
</gene>
<feature type="region of interest" description="Disordered" evidence="1">
    <location>
        <begin position="126"/>
        <end position="158"/>
    </location>
</feature>
<dbReference type="EMBL" id="KZ819287">
    <property type="protein sequence ID" value="PWN99675.1"/>
    <property type="molecule type" value="Genomic_DNA"/>
</dbReference>
<keyword evidence="3" id="KW-1185">Reference proteome</keyword>